<evidence type="ECO:0008006" key="5">
    <source>
        <dbReference type="Google" id="ProtNLM"/>
    </source>
</evidence>
<keyword evidence="4" id="KW-1185">Reference proteome</keyword>
<dbReference type="Pfam" id="PF13193">
    <property type="entry name" value="AMP-binding_C"/>
    <property type="match status" value="1"/>
</dbReference>
<reference evidence="3 4" key="1">
    <citation type="submission" date="2017-10" db="EMBL/GenBank/DDBJ databases">
        <title>A novel species of cold-tolerant Malassezia isolated from bats.</title>
        <authorList>
            <person name="Lorch J.M."/>
            <person name="Palmer J.M."/>
            <person name="Vanderwolf K.J."/>
            <person name="Schmidt K.Z."/>
            <person name="Verant M.L."/>
            <person name="Weller T.J."/>
            <person name="Blehert D.S."/>
        </authorList>
    </citation>
    <scope>NUCLEOTIDE SEQUENCE [LARGE SCALE GENOMIC DNA]</scope>
    <source>
        <strain evidence="3 4">NWHC:44797-103</strain>
    </source>
</reference>
<accession>A0A2N1J8X7</accession>
<dbReference type="Pfam" id="PF00501">
    <property type="entry name" value="AMP-binding"/>
    <property type="match status" value="1"/>
</dbReference>
<dbReference type="InterPro" id="IPR000873">
    <property type="entry name" value="AMP-dep_synth/lig_dom"/>
</dbReference>
<evidence type="ECO:0000259" key="2">
    <source>
        <dbReference type="Pfam" id="PF13193"/>
    </source>
</evidence>
<dbReference type="Gene3D" id="3.30.300.30">
    <property type="match status" value="1"/>
</dbReference>
<dbReference type="InterPro" id="IPR025110">
    <property type="entry name" value="AMP-bd_C"/>
</dbReference>
<dbReference type="GO" id="GO:0031956">
    <property type="term" value="F:medium-chain fatty acid-CoA ligase activity"/>
    <property type="evidence" value="ECO:0007669"/>
    <property type="project" value="TreeGrafter"/>
</dbReference>
<proteinExistence type="predicted"/>
<dbReference type="OrthoDB" id="10253115at2759"/>
<dbReference type="InterPro" id="IPR042099">
    <property type="entry name" value="ANL_N_sf"/>
</dbReference>
<evidence type="ECO:0000313" key="3">
    <source>
        <dbReference type="EMBL" id="PKI83008.1"/>
    </source>
</evidence>
<dbReference type="Proteomes" id="UP000232875">
    <property type="component" value="Unassembled WGS sequence"/>
</dbReference>
<evidence type="ECO:0000313" key="4">
    <source>
        <dbReference type="Proteomes" id="UP000232875"/>
    </source>
</evidence>
<protein>
    <recommendedName>
        <fullName evidence="5">Pcs60p</fullName>
    </recommendedName>
</protein>
<dbReference type="InterPro" id="IPR045851">
    <property type="entry name" value="AMP-bd_C_sf"/>
</dbReference>
<feature type="domain" description="AMP-dependent synthetase/ligase" evidence="1">
    <location>
        <begin position="53"/>
        <end position="459"/>
    </location>
</feature>
<dbReference type="GO" id="GO:0006631">
    <property type="term" value="P:fatty acid metabolic process"/>
    <property type="evidence" value="ECO:0007669"/>
    <property type="project" value="TreeGrafter"/>
</dbReference>
<dbReference type="AlphaFoldDB" id="A0A2N1J8X7"/>
<dbReference type="SUPFAM" id="SSF56801">
    <property type="entry name" value="Acetyl-CoA synthetase-like"/>
    <property type="match status" value="1"/>
</dbReference>
<dbReference type="PANTHER" id="PTHR43201">
    <property type="entry name" value="ACYL-COA SYNTHETASE"/>
    <property type="match status" value="1"/>
</dbReference>
<evidence type="ECO:0000259" key="1">
    <source>
        <dbReference type="Pfam" id="PF00501"/>
    </source>
</evidence>
<dbReference type="PANTHER" id="PTHR43201:SF32">
    <property type="entry name" value="2-SUCCINYLBENZOATE--COA LIGASE, CHLOROPLASTIC_PEROXISOMAL"/>
    <property type="match status" value="1"/>
</dbReference>
<gene>
    <name evidence="3" type="ORF">MVES_002770</name>
</gene>
<dbReference type="CDD" id="cd04433">
    <property type="entry name" value="AFD_class_I"/>
    <property type="match status" value="1"/>
</dbReference>
<sequence length="618" mass="67981">MQISPPSVFSALDKRILEDPNCPVKVSKESSNASGTRLSLPYSSLRHYWLDNSANYSQKVYVVTERNRATFGEARHATIALAHGLQAQYGVKKGDRVAIMMRNTVEFVLVFWATQILGAIAAPMNAFQTAEVSAKCINMIGTKFLFCDNQVWNHLQPYFDRMFKGEMYPGGTEPQPVLEQVAVVAQRDLAPAAPCSKRPWVSGPKTHPQIHDWDKLMNGWNSLGERHTTDFASISLEDPALIMFTSGTTALPKAVLSSSEQALSSLYIGLLYLVRPIFEMMNGFPPLDLMPERKTLCLVPFFHVMGMQSLVISSVLFGSTNVMIQKYTPKAATDIIQRESVTSMIGIGFMVSEIIKSGADLSSLTSYTVGGAAPPQDLPSVGKKVNDAINGVHGYGLTETNSGVMCIVGDSYPLHPNSVGVPVPIVEVRVMDAETGEFLPPGHEGELLIRSPNVARGYYNNKEATDEAFRADGYFRTGDRCKIDSEGFLYILDRIKDMVIRGGENVSCVIVEDAVMRSQQLSDAAVVGIKDERLGERIAAICVAGPGNRPSAQAIVDQAALTLPPHAVPEYVWIREEPLPRNATGKVVKATLRQELHDLVEAEKRQGTFRWTQRRARM</sequence>
<feature type="domain" description="AMP-binding enzyme C-terminal" evidence="2">
    <location>
        <begin position="511"/>
        <end position="586"/>
    </location>
</feature>
<dbReference type="Gene3D" id="3.40.50.12780">
    <property type="entry name" value="N-terminal domain of ligase-like"/>
    <property type="match status" value="1"/>
</dbReference>
<organism evidence="3 4">
    <name type="scientific">Malassezia vespertilionis</name>
    <dbReference type="NCBI Taxonomy" id="2020962"/>
    <lineage>
        <taxon>Eukaryota</taxon>
        <taxon>Fungi</taxon>
        <taxon>Dikarya</taxon>
        <taxon>Basidiomycota</taxon>
        <taxon>Ustilaginomycotina</taxon>
        <taxon>Malasseziomycetes</taxon>
        <taxon>Malasseziales</taxon>
        <taxon>Malasseziaceae</taxon>
        <taxon>Malassezia</taxon>
    </lineage>
</organism>
<name>A0A2N1J8X7_9BASI</name>
<dbReference type="STRING" id="2020962.A0A2N1J8X7"/>
<dbReference type="EMBL" id="KZ454992">
    <property type="protein sequence ID" value="PKI83008.1"/>
    <property type="molecule type" value="Genomic_DNA"/>
</dbReference>